<dbReference type="RefSeq" id="WP_187026201.1">
    <property type="nucleotide sequence ID" value="NZ_JACRUP010000006.1"/>
</dbReference>
<gene>
    <name evidence="1" type="ORF">H8Q88_10685</name>
</gene>
<evidence type="ECO:0000313" key="1">
    <source>
        <dbReference type="EMBL" id="MBC5851398.1"/>
    </source>
</evidence>
<dbReference type="EMBL" id="JACRUP010000006">
    <property type="protein sequence ID" value="MBC5851398.1"/>
    <property type="molecule type" value="Genomic_DNA"/>
</dbReference>
<sequence length="174" mass="19760">MKKSENLDNLIDVIKMAQRLQSEVDGIPRNVLGIFHTVQHSDALSVKFRQAYTLACEMHMLLPLYEFLPKLGRELEQQGKIDVEIGDSYIEKAFQYIAMTFGMDDLSLTKLNPEIGDNVTVKLCDAFEELSSTQSYKGIFIFNSDKQIGFVEEGSGKLFAINKENIETLKRVDN</sequence>
<dbReference type="Proteomes" id="UP000615796">
    <property type="component" value="Unassembled WGS sequence"/>
</dbReference>
<reference evidence="1" key="1">
    <citation type="submission" date="2020-08" db="EMBL/GenBank/DDBJ databases">
        <title>Genome Sequencing and Pan-Genome Analysis of Migratory bird Vibrio Strains, Inner Mongolia.</title>
        <authorList>
            <person name="Zheng L."/>
        </authorList>
    </citation>
    <scope>NUCLEOTIDE SEQUENCE</scope>
    <source>
        <strain evidence="1">M13F</strain>
    </source>
</reference>
<evidence type="ECO:0000313" key="2">
    <source>
        <dbReference type="Proteomes" id="UP000615796"/>
    </source>
</evidence>
<proteinExistence type="predicted"/>
<accession>A0A9X0R853</accession>
<comment type="caution">
    <text evidence="1">The sequence shown here is derived from an EMBL/GenBank/DDBJ whole genome shotgun (WGS) entry which is preliminary data.</text>
</comment>
<keyword evidence="2" id="KW-1185">Reference proteome</keyword>
<organism evidence="1 2">
    <name type="scientific">Vibrio metschnikovii</name>
    <dbReference type="NCBI Taxonomy" id="28172"/>
    <lineage>
        <taxon>Bacteria</taxon>
        <taxon>Pseudomonadati</taxon>
        <taxon>Pseudomonadota</taxon>
        <taxon>Gammaproteobacteria</taxon>
        <taxon>Vibrionales</taxon>
        <taxon>Vibrionaceae</taxon>
        <taxon>Vibrio</taxon>
    </lineage>
</organism>
<name>A0A9X0R853_VIBME</name>
<dbReference type="AlphaFoldDB" id="A0A9X0R853"/>
<protein>
    <submittedName>
        <fullName evidence="1">Uncharacterized protein</fullName>
    </submittedName>
</protein>